<dbReference type="EMBL" id="KE747824">
    <property type="protein sequence ID" value="RMZ69986.1"/>
    <property type="molecule type" value="Genomic_DNA"/>
</dbReference>
<dbReference type="SUPFAM" id="SSF51905">
    <property type="entry name" value="FAD/NAD(P)-binding domain"/>
    <property type="match status" value="1"/>
</dbReference>
<reference evidence="4 5" key="1">
    <citation type="journal article" date="2014" name="PLoS ONE">
        <title>De novo Genome Assembly of the Fungal Plant Pathogen Pyrenophora semeniperda.</title>
        <authorList>
            <person name="Soliai M.M."/>
            <person name="Meyer S.E."/>
            <person name="Udall J.A."/>
            <person name="Elzinga D.E."/>
            <person name="Hermansen R.A."/>
            <person name="Bodily P.M."/>
            <person name="Hart A.A."/>
            <person name="Coleman C.E."/>
        </authorList>
    </citation>
    <scope>NUCLEOTIDE SEQUENCE [LARGE SCALE GENOMIC DNA]</scope>
    <source>
        <strain evidence="4 5">CCB06</strain>
        <tissue evidence="4">Mycelium</tissue>
    </source>
</reference>
<evidence type="ECO:0000313" key="5">
    <source>
        <dbReference type="Proteomes" id="UP000265663"/>
    </source>
</evidence>
<protein>
    <submittedName>
        <fullName evidence="4">FAD binding domain-containing</fullName>
    </submittedName>
</protein>
<dbReference type="GO" id="GO:0004497">
    <property type="term" value="F:monooxygenase activity"/>
    <property type="evidence" value="ECO:0007669"/>
    <property type="project" value="UniProtKB-KW"/>
</dbReference>
<keyword evidence="2" id="KW-0560">Oxidoreductase</keyword>
<evidence type="ECO:0000256" key="2">
    <source>
        <dbReference type="ARBA" id="ARBA00023002"/>
    </source>
</evidence>
<dbReference type="InterPro" id="IPR050493">
    <property type="entry name" value="FAD-dep_Monooxygenase_BioMet"/>
</dbReference>
<dbReference type="PANTHER" id="PTHR13789">
    <property type="entry name" value="MONOOXYGENASE"/>
    <property type="match status" value="1"/>
</dbReference>
<accession>A0A3M7M684</accession>
<name>A0A3M7M684_9PLEO</name>
<dbReference type="InterPro" id="IPR036188">
    <property type="entry name" value="FAD/NAD-bd_sf"/>
</dbReference>
<gene>
    <name evidence="4" type="ORF">GMOD_00000009</name>
</gene>
<keyword evidence="5" id="KW-1185">Reference proteome</keyword>
<dbReference type="OrthoDB" id="16820at2759"/>
<dbReference type="AlphaFoldDB" id="A0A3M7M684"/>
<organism evidence="4 5">
    <name type="scientific">Pyrenophora seminiperda CCB06</name>
    <dbReference type="NCBI Taxonomy" id="1302712"/>
    <lineage>
        <taxon>Eukaryota</taxon>
        <taxon>Fungi</taxon>
        <taxon>Dikarya</taxon>
        <taxon>Ascomycota</taxon>
        <taxon>Pezizomycotina</taxon>
        <taxon>Dothideomycetes</taxon>
        <taxon>Pleosporomycetidae</taxon>
        <taxon>Pleosporales</taxon>
        <taxon>Pleosporineae</taxon>
        <taxon>Pleosporaceae</taxon>
        <taxon>Pyrenophora</taxon>
    </lineage>
</organism>
<proteinExistence type="inferred from homology"/>
<evidence type="ECO:0000256" key="1">
    <source>
        <dbReference type="ARBA" id="ARBA00007992"/>
    </source>
</evidence>
<keyword evidence="3" id="KW-0503">Monooxygenase</keyword>
<dbReference type="Proteomes" id="UP000265663">
    <property type="component" value="Unassembled WGS sequence"/>
</dbReference>
<evidence type="ECO:0000313" key="4">
    <source>
        <dbReference type="EMBL" id="RMZ69986.1"/>
    </source>
</evidence>
<comment type="similarity">
    <text evidence="1">Belongs to the paxM FAD-dependent monooxygenase family.</text>
</comment>
<evidence type="ECO:0000256" key="3">
    <source>
        <dbReference type="ARBA" id="ARBA00023033"/>
    </source>
</evidence>
<sequence length="115" mass="13076">MAQGANSSLEDAATIGSLLSHVTREDQIQSALSMFDAVRRKRVDQLVRETFAQGEEHHLPDGVLQQQRDERLARSMMPEFGPASEMPWTHPKIQSWVYDYHAYGEAEEAFAKNPF</sequence>
<dbReference type="PANTHER" id="PTHR13789:SF238">
    <property type="entry name" value="PUTATIVE (AFU_ORTHOLOGUE AFUA_2G01680)-RELATED"/>
    <property type="match status" value="1"/>
</dbReference>
<dbReference type="Gene3D" id="3.50.50.60">
    <property type="entry name" value="FAD/NAD(P)-binding domain"/>
    <property type="match status" value="1"/>
</dbReference>